<dbReference type="Pfam" id="PF21248">
    <property type="entry name" value="SoFic-like_C"/>
    <property type="match status" value="1"/>
</dbReference>
<dbReference type="PANTHER" id="PTHR13504:SF35">
    <property type="entry name" value="PROTEIN ADENYLYLTRANSFERASE SOFIC"/>
    <property type="match status" value="1"/>
</dbReference>
<evidence type="ECO:0000313" key="2">
    <source>
        <dbReference type="EMBL" id="MDN5211959.1"/>
    </source>
</evidence>
<protein>
    <submittedName>
        <fullName evidence="2">Fic/DOC family N-terminal domain-containing protein</fullName>
    </submittedName>
</protein>
<dbReference type="EMBL" id="JAUJEB010000001">
    <property type="protein sequence ID" value="MDN5211959.1"/>
    <property type="molecule type" value="Genomic_DNA"/>
</dbReference>
<dbReference type="SUPFAM" id="SSF140931">
    <property type="entry name" value="Fic-like"/>
    <property type="match status" value="1"/>
</dbReference>
<dbReference type="InterPro" id="IPR003812">
    <property type="entry name" value="Fido"/>
</dbReference>
<dbReference type="Pfam" id="PF02661">
    <property type="entry name" value="Fic"/>
    <property type="match status" value="1"/>
</dbReference>
<keyword evidence="3" id="KW-1185">Reference proteome</keyword>
<dbReference type="InterPro" id="IPR048770">
    <property type="entry name" value="SoFic-like_C"/>
</dbReference>
<evidence type="ECO:0000259" key="1">
    <source>
        <dbReference type="PROSITE" id="PS51459"/>
    </source>
</evidence>
<dbReference type="InterPro" id="IPR026287">
    <property type="entry name" value="SoFic-like"/>
</dbReference>
<dbReference type="InterPro" id="IPR040198">
    <property type="entry name" value="Fido_containing"/>
</dbReference>
<dbReference type="Proteomes" id="UP001172083">
    <property type="component" value="Unassembled WGS sequence"/>
</dbReference>
<dbReference type="PIRSF" id="PIRSF038925">
    <property type="entry name" value="AMP-prot_trans"/>
    <property type="match status" value="1"/>
</dbReference>
<comment type="caution">
    <text evidence="2">The sequence shown here is derived from an EMBL/GenBank/DDBJ whole genome shotgun (WGS) entry which is preliminary data.</text>
</comment>
<sequence length="361" mass="40833">MFDPQKPYNDLPLLPPTTELESRSILKNAIKANRVLASLNAKASSIPNQSMLVNTATLKEAKDSSEIENIVTTSDSLFEGFVLDAGSADPATKEVLSYRNALWEGFHAVQKGKFSQEVFVKVVQKIKKGAVGIRDGSGTRIANPVTQEVVYTPPEGEIQIKTLLENLVLYMNDDKDDIDPLVKLAVIHYQFEAIHPFKDGNGRTGRIIIILYLVAQNLLDLPILYLSHYLVEHKNAYYKKLRAVTENQQWEQWILFMLEGITVTAQHTIAKIDAIQELMQETVLLARKKLPDRVYSKELIELLFEQPYTKGSFLVERGIAKRQTAAEYLKALEKVGILKSKKVGRENLYQNSWLLALLKKH</sequence>
<evidence type="ECO:0000313" key="3">
    <source>
        <dbReference type="Proteomes" id="UP001172083"/>
    </source>
</evidence>
<organism evidence="2 3">
    <name type="scientific">Agaribacillus aureus</name>
    <dbReference type="NCBI Taxonomy" id="3051825"/>
    <lineage>
        <taxon>Bacteria</taxon>
        <taxon>Pseudomonadati</taxon>
        <taxon>Bacteroidota</taxon>
        <taxon>Cytophagia</taxon>
        <taxon>Cytophagales</taxon>
        <taxon>Splendidivirgaceae</taxon>
        <taxon>Agaribacillus</taxon>
    </lineage>
</organism>
<gene>
    <name evidence="2" type="ORF">QQ020_07845</name>
</gene>
<dbReference type="InterPro" id="IPR025758">
    <property type="entry name" value="Fic/DOC_N"/>
</dbReference>
<name>A0ABT8L2I6_9BACT</name>
<dbReference type="PROSITE" id="PS51459">
    <property type="entry name" value="FIDO"/>
    <property type="match status" value="1"/>
</dbReference>
<proteinExistence type="predicted"/>
<dbReference type="PANTHER" id="PTHR13504">
    <property type="entry name" value="FIDO DOMAIN-CONTAINING PROTEIN DDB_G0283145"/>
    <property type="match status" value="1"/>
</dbReference>
<reference evidence="2" key="1">
    <citation type="submission" date="2023-06" db="EMBL/GenBank/DDBJ databases">
        <title>Genomic of Agaribacillus aureum.</title>
        <authorList>
            <person name="Wang G."/>
        </authorList>
    </citation>
    <scope>NUCLEOTIDE SEQUENCE</scope>
    <source>
        <strain evidence="2">BMA12</strain>
    </source>
</reference>
<feature type="domain" description="Fido" evidence="1">
    <location>
        <begin position="114"/>
        <end position="259"/>
    </location>
</feature>
<dbReference type="InterPro" id="IPR036597">
    <property type="entry name" value="Fido-like_dom_sf"/>
</dbReference>
<dbReference type="Gene3D" id="1.10.3290.10">
    <property type="entry name" value="Fido-like domain"/>
    <property type="match status" value="1"/>
</dbReference>
<dbReference type="Pfam" id="PF13784">
    <property type="entry name" value="Fic_N"/>
    <property type="match status" value="1"/>
</dbReference>
<dbReference type="RefSeq" id="WP_346757286.1">
    <property type="nucleotide sequence ID" value="NZ_JAUJEB010000001.1"/>
</dbReference>
<accession>A0ABT8L2I6</accession>